<dbReference type="AlphaFoldDB" id="A0AAE3XNF9"/>
<name>A0AAE3XNF9_9BACT</name>
<proteinExistence type="predicted"/>
<reference evidence="1" key="1">
    <citation type="submission" date="2023-07" db="EMBL/GenBank/DDBJ databases">
        <title>Genomic Encyclopedia of Type Strains, Phase IV (KMG-IV): sequencing the most valuable type-strain genomes for metagenomic binning, comparative biology and taxonomic classification.</title>
        <authorList>
            <person name="Goeker M."/>
        </authorList>
    </citation>
    <scope>NUCLEOTIDE SEQUENCE</scope>
    <source>
        <strain evidence="1">DSM 26174</strain>
    </source>
</reference>
<dbReference type="EMBL" id="JAVDQD010000003">
    <property type="protein sequence ID" value="MDR6239692.1"/>
    <property type="molecule type" value="Genomic_DNA"/>
</dbReference>
<protein>
    <submittedName>
        <fullName evidence="1">Uncharacterized protein</fullName>
    </submittedName>
</protein>
<gene>
    <name evidence="1" type="ORF">HNQ88_002740</name>
</gene>
<accession>A0AAE3XNF9</accession>
<comment type="caution">
    <text evidence="1">The sequence shown here is derived from an EMBL/GenBank/DDBJ whole genome shotgun (WGS) entry which is preliminary data.</text>
</comment>
<evidence type="ECO:0000313" key="1">
    <source>
        <dbReference type="EMBL" id="MDR6239692.1"/>
    </source>
</evidence>
<evidence type="ECO:0000313" key="2">
    <source>
        <dbReference type="Proteomes" id="UP001185092"/>
    </source>
</evidence>
<sequence>MSSLGYYQQGNFKTNLPTKFNKENNISQILNYFY</sequence>
<keyword evidence="2" id="KW-1185">Reference proteome</keyword>
<organism evidence="1 2">
    <name type="scientific">Aureibacter tunicatorum</name>
    <dbReference type="NCBI Taxonomy" id="866807"/>
    <lineage>
        <taxon>Bacteria</taxon>
        <taxon>Pseudomonadati</taxon>
        <taxon>Bacteroidota</taxon>
        <taxon>Cytophagia</taxon>
        <taxon>Cytophagales</taxon>
        <taxon>Persicobacteraceae</taxon>
        <taxon>Aureibacter</taxon>
    </lineage>
</organism>
<dbReference type="Proteomes" id="UP001185092">
    <property type="component" value="Unassembled WGS sequence"/>
</dbReference>